<feature type="region of interest" description="Disordered" evidence="1">
    <location>
        <begin position="1086"/>
        <end position="1120"/>
    </location>
</feature>
<reference evidence="2 3" key="1">
    <citation type="submission" date="2024-09" db="EMBL/GenBank/DDBJ databases">
        <title>Chromosome-scale assembly of Riccia sorocarpa.</title>
        <authorList>
            <person name="Paukszto L."/>
        </authorList>
    </citation>
    <scope>NUCLEOTIDE SEQUENCE [LARGE SCALE GENOMIC DNA]</scope>
    <source>
        <strain evidence="2">LP-2024</strain>
        <tissue evidence="2">Aerial parts of the thallus</tissue>
    </source>
</reference>
<feature type="compositionally biased region" description="Polar residues" evidence="1">
    <location>
        <begin position="486"/>
        <end position="495"/>
    </location>
</feature>
<feature type="region of interest" description="Disordered" evidence="1">
    <location>
        <begin position="1239"/>
        <end position="1344"/>
    </location>
</feature>
<feature type="region of interest" description="Disordered" evidence="1">
    <location>
        <begin position="60"/>
        <end position="212"/>
    </location>
</feature>
<evidence type="ECO:0000313" key="3">
    <source>
        <dbReference type="Proteomes" id="UP001633002"/>
    </source>
</evidence>
<evidence type="ECO:0000313" key="2">
    <source>
        <dbReference type="EMBL" id="KAL3702029.1"/>
    </source>
</evidence>
<feature type="region of interest" description="Disordered" evidence="1">
    <location>
        <begin position="430"/>
        <end position="512"/>
    </location>
</feature>
<dbReference type="PANTHER" id="PTHR33737">
    <property type="entry name" value="OS05G0121800 PROTEIN"/>
    <property type="match status" value="1"/>
</dbReference>
<gene>
    <name evidence="2" type="ORF">R1sor_020051</name>
</gene>
<sequence length="1355" mass="142958">MHMRGHRDNVLLHGGREQQKMSGLELIDVSLEDDSLLPSTISPPEDKQLISVLRLSPPVESVPKTPGERQIPLTGCRESDSTVVTSGPNVTPEENAAVPDTGSYSLGCSSSSGPLVAKSTARPDSVQNPQHSTGNMSMKAGFSPTGARSNPWNNSKSAGGYQEMVADPPADTGAAGQESRSSQVEDHSADADKPARRQRSKRAMHSLRKSLAWDKAFSTDEGILDGDELPLFTKTPKKLPELPPLDIPEILAFVSPAAKSSAVVGTEKPVAEKPHSGTGTPSVPNLETTKKAGPLPESSETEASFASGNKNPLPSSDVKPVNATQSLSSTITSPSLKPLSAVPRPVPVTQVIEEAVEQGTKLRLPTLLVHPQTKAEKCSENALKHEVQSRHQKEAEIVCKYRKESENSVPVKLQKETQALARCRSTSSLIKPPSAATSLSKKVSSVSKRVKDTLGRVLPGSMGGRSSANRKALAETAHADRLRPATSASQSSLTGTGLKVPSSPGPSYMTRSKSARAALSVATEPYAQKSGVLAELSNKSDSKASGKNAAGQKKSKGESIWGSLRGKGGSSSTRGIENVPQSTPMPSPPSHRKTGGYENDGESSKAHNIGASHTDTSRDVPSQIAKPSGLRLPSPKIGFFDTVRTAVSHEKPAAVVPELNAKVRLPPRPPAQHGSTSARFAQPTTVDPLLAAAVRCYLSSGIPAAPHVTRASGKGARKGLIPSASAPASPCKNSEMLSPGTHQAVAGRYLTSRSKFTRVQIEASPERRKDASAPVRKLTLETSDGKIQSDVEEKATEMEISSAPVEDEVEVASTVNTLHAESPKQSADEVVESNDKVTDTAQPSTEHTVVERSNETNGEVSSEHSVGKEQLPTLNDASKGTSSGDWSVPVVTPSPGGGSENECINHLVESLHNSPSIQATFWNLQESSTPQSENAGENATGTVPHGSDSPGLESVGRQDGGSSGGTESCPEGQDRVSELQVAEVHNENSSSELASSSGRVYGRRKSIFGWQDMLAGFSPPVPDSNSTDQRTTSQQPETPLITSLKERIYSGASEKLSTPASSRVEAPRNQEPGQIMNGLIIHELRAESLTHEKGRGDKLHSSASSEEKESTYPSASRAPENENLQIKLESLFDVNWSGVAVLGSSTPGSCIAESAARSPPESKGPASAEKPHLVDSGGLSSTESPQSDAGTRSNGRSPLAANPALLNTAVDGSRLSITPPLKKERGLLAFARSAVSRLTSVASGGLSPRDENSRAIDRDGTGNGSFRKMKKQKLSTSSKPENQLQENMTHTESVSPSPEGRNVEEELLMRRGGAVQHSPPNKTQPPPNPWSPVKKGQHPGPFDCTKKVAANMLNV</sequence>
<feature type="compositionally biased region" description="Polar residues" evidence="1">
    <location>
        <begin position="146"/>
        <end position="157"/>
    </location>
</feature>
<feature type="region of interest" description="Disordered" evidence="1">
    <location>
        <begin position="1152"/>
        <end position="1211"/>
    </location>
</feature>
<feature type="compositionally biased region" description="Polar residues" evidence="1">
    <location>
        <begin position="1023"/>
        <end position="1041"/>
    </location>
</feature>
<feature type="compositionally biased region" description="Polar residues" evidence="1">
    <location>
        <begin position="926"/>
        <end position="941"/>
    </location>
</feature>
<comment type="caution">
    <text evidence="2">The sequence shown here is derived from an EMBL/GenBank/DDBJ whole genome shotgun (WGS) entry which is preliminary data.</text>
</comment>
<dbReference type="EMBL" id="JBJQOH010000001">
    <property type="protein sequence ID" value="KAL3702029.1"/>
    <property type="molecule type" value="Genomic_DNA"/>
</dbReference>
<feature type="compositionally biased region" description="Polar residues" evidence="1">
    <location>
        <begin position="277"/>
        <end position="287"/>
    </location>
</feature>
<feature type="compositionally biased region" description="Basic residues" evidence="1">
    <location>
        <begin position="196"/>
        <end position="208"/>
    </location>
</feature>
<feature type="region of interest" description="Disordered" evidence="1">
    <location>
        <begin position="709"/>
        <end position="739"/>
    </location>
</feature>
<dbReference type="InterPro" id="IPR045882">
    <property type="entry name" value="GPT1/2"/>
</dbReference>
<evidence type="ECO:0000256" key="1">
    <source>
        <dbReference type="SAM" id="MobiDB-lite"/>
    </source>
</evidence>
<feature type="region of interest" description="Disordered" evidence="1">
    <location>
        <begin position="818"/>
        <end position="902"/>
    </location>
</feature>
<dbReference type="PANTHER" id="PTHR33737:SF2">
    <property type="entry name" value="OS12G0102700 PROTEIN"/>
    <property type="match status" value="1"/>
</dbReference>
<feature type="region of interest" description="Disordered" evidence="1">
    <location>
        <begin position="926"/>
        <end position="976"/>
    </location>
</feature>
<name>A0ABD3IHK7_9MARC</name>
<protein>
    <submittedName>
        <fullName evidence="2">Uncharacterized protein</fullName>
    </submittedName>
</protein>
<feature type="compositionally biased region" description="Basic and acidic residues" evidence="1">
    <location>
        <begin position="1086"/>
        <end position="1110"/>
    </location>
</feature>
<dbReference type="Proteomes" id="UP001633002">
    <property type="component" value="Unassembled WGS sequence"/>
</dbReference>
<feature type="compositionally biased region" description="Polar residues" evidence="1">
    <location>
        <begin position="322"/>
        <end position="335"/>
    </location>
</feature>
<feature type="region of interest" description="Disordered" evidence="1">
    <location>
        <begin position="536"/>
        <end position="631"/>
    </location>
</feature>
<accession>A0ABD3IHK7</accession>
<keyword evidence="3" id="KW-1185">Reference proteome</keyword>
<feature type="compositionally biased region" description="Polar residues" evidence="1">
    <location>
        <begin position="1274"/>
        <end position="1296"/>
    </location>
</feature>
<feature type="compositionally biased region" description="Polar residues" evidence="1">
    <location>
        <begin position="301"/>
        <end position="314"/>
    </location>
</feature>
<feature type="compositionally biased region" description="Basic and acidic residues" evidence="1">
    <location>
        <begin position="1248"/>
        <end position="1260"/>
    </location>
</feature>
<feature type="region of interest" description="Disordered" evidence="1">
    <location>
        <begin position="261"/>
        <end position="342"/>
    </location>
</feature>
<feature type="compositionally biased region" description="Low complexity" evidence="1">
    <location>
        <begin position="102"/>
        <end position="113"/>
    </location>
</feature>
<feature type="compositionally biased region" description="Polar residues" evidence="1">
    <location>
        <begin position="872"/>
        <end position="885"/>
    </location>
</feature>
<feature type="compositionally biased region" description="Basic and acidic residues" evidence="1">
    <location>
        <begin position="183"/>
        <end position="195"/>
    </location>
</feature>
<feature type="region of interest" description="Disordered" evidence="1">
    <location>
        <begin position="1018"/>
        <end position="1074"/>
    </location>
</feature>
<feature type="compositionally biased region" description="Polar residues" evidence="1">
    <location>
        <begin position="125"/>
        <end position="136"/>
    </location>
</feature>
<proteinExistence type="predicted"/>
<feature type="compositionally biased region" description="Low complexity" evidence="1">
    <location>
        <begin position="1198"/>
        <end position="1207"/>
    </location>
</feature>
<organism evidence="2 3">
    <name type="scientific">Riccia sorocarpa</name>
    <dbReference type="NCBI Taxonomy" id="122646"/>
    <lineage>
        <taxon>Eukaryota</taxon>
        <taxon>Viridiplantae</taxon>
        <taxon>Streptophyta</taxon>
        <taxon>Embryophyta</taxon>
        <taxon>Marchantiophyta</taxon>
        <taxon>Marchantiopsida</taxon>
        <taxon>Marchantiidae</taxon>
        <taxon>Marchantiales</taxon>
        <taxon>Ricciaceae</taxon>
        <taxon>Riccia</taxon>
    </lineage>
</organism>
<feature type="compositionally biased region" description="Polar residues" evidence="1">
    <location>
        <begin position="570"/>
        <end position="582"/>
    </location>
</feature>
<feature type="compositionally biased region" description="Polar residues" evidence="1">
    <location>
        <begin position="1178"/>
        <end position="1196"/>
    </location>
</feature>
<feature type="compositionally biased region" description="Polar residues" evidence="1">
    <location>
        <begin position="430"/>
        <end position="439"/>
    </location>
</feature>